<dbReference type="EMBL" id="KZ345084">
    <property type="protein sequence ID" value="PIO76031.1"/>
    <property type="molecule type" value="Genomic_DNA"/>
</dbReference>
<dbReference type="OrthoDB" id="193931at2759"/>
<feature type="compositionally biased region" description="Polar residues" evidence="1">
    <location>
        <begin position="1"/>
        <end position="10"/>
    </location>
</feature>
<proteinExistence type="predicted"/>
<dbReference type="Proteomes" id="UP000230423">
    <property type="component" value="Unassembled WGS sequence"/>
</dbReference>
<evidence type="ECO:0000313" key="3">
    <source>
        <dbReference type="Proteomes" id="UP000230423"/>
    </source>
</evidence>
<feature type="compositionally biased region" description="Polar residues" evidence="1">
    <location>
        <begin position="36"/>
        <end position="48"/>
    </location>
</feature>
<gene>
    <name evidence="2" type="ORF">TELCIR_01900</name>
</gene>
<accession>A0A2G9V0L5</accession>
<keyword evidence="3" id="KW-1185">Reference proteome</keyword>
<protein>
    <submittedName>
        <fullName evidence="2">Uncharacterized protein</fullName>
    </submittedName>
</protein>
<name>A0A2G9V0L5_TELCI</name>
<feature type="compositionally biased region" description="Polar residues" evidence="1">
    <location>
        <begin position="63"/>
        <end position="72"/>
    </location>
</feature>
<evidence type="ECO:0000256" key="1">
    <source>
        <dbReference type="SAM" id="MobiDB-lite"/>
    </source>
</evidence>
<dbReference type="AlphaFoldDB" id="A0A2G9V0L5"/>
<evidence type="ECO:0000313" key="2">
    <source>
        <dbReference type="EMBL" id="PIO76031.1"/>
    </source>
</evidence>
<reference evidence="2 3" key="1">
    <citation type="submission" date="2015-09" db="EMBL/GenBank/DDBJ databases">
        <title>Draft genome of the parasitic nematode Teladorsagia circumcincta isolate WARC Sus (inbred).</title>
        <authorList>
            <person name="Mitreva M."/>
        </authorList>
    </citation>
    <scope>NUCLEOTIDE SEQUENCE [LARGE SCALE GENOMIC DNA]</scope>
    <source>
        <strain evidence="2 3">S</strain>
    </source>
</reference>
<organism evidence="2 3">
    <name type="scientific">Teladorsagia circumcincta</name>
    <name type="common">Brown stomach worm</name>
    <name type="synonym">Ostertagia circumcincta</name>
    <dbReference type="NCBI Taxonomy" id="45464"/>
    <lineage>
        <taxon>Eukaryota</taxon>
        <taxon>Metazoa</taxon>
        <taxon>Ecdysozoa</taxon>
        <taxon>Nematoda</taxon>
        <taxon>Chromadorea</taxon>
        <taxon>Rhabditida</taxon>
        <taxon>Rhabditina</taxon>
        <taxon>Rhabditomorpha</taxon>
        <taxon>Strongyloidea</taxon>
        <taxon>Trichostrongylidae</taxon>
        <taxon>Teladorsagia</taxon>
    </lineage>
</organism>
<sequence length="204" mass="20965">MRQQPTSRHTAMSMVPASYQSGTSEGHRDYLASFTRGGTSSTVTPGTRKSSDPKGRVPINLGKSGSQISHTPTEPVIKEDEDESSESSAGGPNGVATITHLPIIGGAPLAQSPLPPVDEGAAESKPSVSVTPEREHKPSLIHQSPSMPPTMLKAMGELTVRGSASATGERDSPKMTKSATGNPLVATPPPSAGLPPVSTPSQVS</sequence>
<feature type="region of interest" description="Disordered" evidence="1">
    <location>
        <begin position="1"/>
        <end position="204"/>
    </location>
</feature>